<evidence type="ECO:0000259" key="5">
    <source>
        <dbReference type="PROSITE" id="PS50977"/>
    </source>
</evidence>
<dbReference type="Gene3D" id="1.10.10.60">
    <property type="entry name" value="Homeodomain-like"/>
    <property type="match status" value="1"/>
</dbReference>
<dbReference type="Gene3D" id="1.10.357.10">
    <property type="entry name" value="Tetracycline Repressor, domain 2"/>
    <property type="match status" value="1"/>
</dbReference>
<comment type="caution">
    <text evidence="6">The sequence shown here is derived from an EMBL/GenBank/DDBJ whole genome shotgun (WGS) entry which is preliminary data.</text>
</comment>
<name>A0A511V5G5_9BACL</name>
<dbReference type="OrthoDB" id="509229at2"/>
<evidence type="ECO:0000256" key="2">
    <source>
        <dbReference type="ARBA" id="ARBA00023125"/>
    </source>
</evidence>
<dbReference type="InterPro" id="IPR009057">
    <property type="entry name" value="Homeodomain-like_sf"/>
</dbReference>
<evidence type="ECO:0000256" key="4">
    <source>
        <dbReference type="PROSITE-ProRule" id="PRU00335"/>
    </source>
</evidence>
<protein>
    <submittedName>
        <fullName evidence="6">TetR family transcriptional regulator</fullName>
    </submittedName>
</protein>
<dbReference type="InterPro" id="IPR001647">
    <property type="entry name" value="HTH_TetR"/>
</dbReference>
<proteinExistence type="predicted"/>
<dbReference type="RefSeq" id="WP_146809276.1">
    <property type="nucleotide sequence ID" value="NZ_BJXX01000058.1"/>
</dbReference>
<keyword evidence="7" id="KW-1185">Reference proteome</keyword>
<dbReference type="PANTHER" id="PTHR47506:SF1">
    <property type="entry name" value="HTH-TYPE TRANSCRIPTIONAL REGULATOR YJDC"/>
    <property type="match status" value="1"/>
</dbReference>
<dbReference type="Proteomes" id="UP000321157">
    <property type="component" value="Unassembled WGS sequence"/>
</dbReference>
<organism evidence="6 7">
    <name type="scientific">Aneurinibacillus danicus</name>
    <dbReference type="NCBI Taxonomy" id="267746"/>
    <lineage>
        <taxon>Bacteria</taxon>
        <taxon>Bacillati</taxon>
        <taxon>Bacillota</taxon>
        <taxon>Bacilli</taxon>
        <taxon>Bacillales</taxon>
        <taxon>Paenibacillaceae</taxon>
        <taxon>Aneurinibacillus group</taxon>
        <taxon>Aneurinibacillus</taxon>
    </lineage>
</organism>
<keyword evidence="2 4" id="KW-0238">DNA-binding</keyword>
<reference evidence="6 7" key="1">
    <citation type="submission" date="2019-07" db="EMBL/GenBank/DDBJ databases">
        <title>Whole genome shotgun sequence of Aneurinibacillus danicus NBRC 102444.</title>
        <authorList>
            <person name="Hosoyama A."/>
            <person name="Uohara A."/>
            <person name="Ohji S."/>
            <person name="Ichikawa N."/>
        </authorList>
    </citation>
    <scope>NUCLEOTIDE SEQUENCE [LARGE SCALE GENOMIC DNA]</scope>
    <source>
        <strain evidence="6 7">NBRC 102444</strain>
    </source>
</reference>
<feature type="domain" description="HTH tetR-type" evidence="5">
    <location>
        <begin position="1"/>
        <end position="60"/>
    </location>
</feature>
<keyword evidence="3" id="KW-0804">Transcription</keyword>
<feature type="DNA-binding region" description="H-T-H motif" evidence="4">
    <location>
        <begin position="23"/>
        <end position="42"/>
    </location>
</feature>
<dbReference type="GO" id="GO:0003677">
    <property type="term" value="F:DNA binding"/>
    <property type="evidence" value="ECO:0007669"/>
    <property type="project" value="UniProtKB-UniRule"/>
</dbReference>
<gene>
    <name evidence="6" type="ORF">ADA01nite_14490</name>
</gene>
<keyword evidence="1" id="KW-0805">Transcription regulation</keyword>
<dbReference type="PRINTS" id="PR00455">
    <property type="entry name" value="HTHTETR"/>
</dbReference>
<dbReference type="InterPro" id="IPR036271">
    <property type="entry name" value="Tet_transcr_reg_TetR-rel_C_sf"/>
</dbReference>
<dbReference type="SUPFAM" id="SSF48498">
    <property type="entry name" value="Tetracyclin repressor-like, C-terminal domain"/>
    <property type="match status" value="1"/>
</dbReference>
<evidence type="ECO:0000313" key="6">
    <source>
        <dbReference type="EMBL" id="GEN33989.1"/>
    </source>
</evidence>
<dbReference type="PROSITE" id="PS50977">
    <property type="entry name" value="HTH_TETR_2"/>
    <property type="match status" value="1"/>
</dbReference>
<accession>A0A511V5G5</accession>
<evidence type="ECO:0000256" key="1">
    <source>
        <dbReference type="ARBA" id="ARBA00023015"/>
    </source>
</evidence>
<evidence type="ECO:0000313" key="7">
    <source>
        <dbReference type="Proteomes" id="UP000321157"/>
    </source>
</evidence>
<dbReference type="PANTHER" id="PTHR47506">
    <property type="entry name" value="TRANSCRIPTIONAL REGULATORY PROTEIN"/>
    <property type="match status" value="1"/>
</dbReference>
<evidence type="ECO:0000256" key="3">
    <source>
        <dbReference type="ARBA" id="ARBA00023163"/>
    </source>
</evidence>
<dbReference type="Pfam" id="PF00440">
    <property type="entry name" value="TetR_N"/>
    <property type="match status" value="1"/>
</dbReference>
<dbReference type="AlphaFoldDB" id="A0A511V5G5"/>
<dbReference type="SUPFAM" id="SSF46689">
    <property type="entry name" value="Homeodomain-like"/>
    <property type="match status" value="1"/>
</dbReference>
<dbReference type="EMBL" id="BJXX01000058">
    <property type="protein sequence ID" value="GEN33989.1"/>
    <property type="molecule type" value="Genomic_DNA"/>
</dbReference>
<sequence>MTADKIKAAALPLFARGGYEGTSLSDIAREVGIKKPSIYAHFKSKEDLFLAVFADVMWDQIRHSERLAREIKDYPVEKKLFAILKDSCAYYLQDEERTAFFKRTMLFPPDFLEEKLREKFLASEEAQSAILREIFAEGMKQGIIRQEEMDHLLASYYCLMDGLFVQAFYYGRKNFAARLESVWKTFWLGVTVQSKDKK</sequence>